<proteinExistence type="predicted"/>
<dbReference type="RefSeq" id="WP_163588875.1">
    <property type="nucleotide sequence ID" value="NZ_CP040855.1"/>
</dbReference>
<protein>
    <submittedName>
        <fullName evidence="1">Uncharacterized protein</fullName>
    </submittedName>
</protein>
<geneLocation type="plasmid" evidence="1 2">
    <name>unnamed1</name>
</geneLocation>
<sequence length="618" mass="68709">MFFKLKKKEKKKEKSQFRGDSGFTYSLGYVDTDAYLFLGKGRMVRAIFDITFAYGTHNPDSIGWVTKLIPSEYIKSGQIVIVQRQKGVDKSTENKIFEKTLASSMATIENSKESDFREKSKNSTRITDLTLAAELAKNNAIIDSDLMLIVKANSTKKVEKVIHELKLNYKSSNIDGVTIVRRTGEQLKSLETLLTTVHGDIYHNTDMKEVAAGRLLLPSAGFADKYGVSIGKDTHSYISNNPAVVDFSTIKNAIIYVGDNRPFVSIGGYEGGSFMQNGGTALSHVIADGQYLNGGRTHHIVLTPNGYHAEDSLIFDMAKESINPLEVFGTPDTVVQDTNANIDKVTTMLLMAADAENNAYIKSNLKKQLIEWITYRAKGTGIYTDDPEHNPIKAQRILATDNHENYPVPADFLLSMNTNKAAAANSSAAESRDAKLMYDTMSTLVSTYPMVFDKTTTLPNVFKADNRNIYYDLSNLGEDTKLIAIVFLNIIAYVTHRALPGETICIDGIDEIELPVETLGAYRKRMNSKGINLISVFNHLERKVNPVSYESFVGRLNQQDMVVLGGLTENDEKIFSKAWQQTLPTVVAGPLKSGNNGIFYFYRKRDRIGALVDTHLIL</sequence>
<reference evidence="1 2" key="1">
    <citation type="submission" date="2019-06" db="EMBL/GenBank/DDBJ databases">
        <title>Whole genome sequencing of Lactobacillus johnsonii strain G2A.</title>
        <authorList>
            <person name="Conlan S."/>
            <person name="Thomas P.J."/>
            <person name="Mullikin J."/>
            <person name="Singer J."/>
            <person name="Weaver C."/>
            <person name="Segre J.A."/>
        </authorList>
    </citation>
    <scope>NUCLEOTIDE SEQUENCE [LARGE SCALE GENOMIC DNA]</scope>
    <source>
        <strain evidence="1 2">G2A</strain>
        <plasmid evidence="1 2">unnamed1</plasmid>
    </source>
</reference>
<evidence type="ECO:0000313" key="1">
    <source>
        <dbReference type="EMBL" id="QIA88511.1"/>
    </source>
</evidence>
<name>A0A9X7T929_LACJH</name>
<dbReference type="EMBL" id="CP040855">
    <property type="protein sequence ID" value="QIA88511.1"/>
    <property type="molecule type" value="Genomic_DNA"/>
</dbReference>
<evidence type="ECO:0000313" key="2">
    <source>
        <dbReference type="Proteomes" id="UP000464749"/>
    </source>
</evidence>
<keyword evidence="1" id="KW-0614">Plasmid</keyword>
<organism evidence="1 2">
    <name type="scientific">Lactobacillus johnsonii</name>
    <dbReference type="NCBI Taxonomy" id="33959"/>
    <lineage>
        <taxon>Bacteria</taxon>
        <taxon>Bacillati</taxon>
        <taxon>Bacillota</taxon>
        <taxon>Bacilli</taxon>
        <taxon>Lactobacillales</taxon>
        <taxon>Lactobacillaceae</taxon>
        <taxon>Lactobacillus</taxon>
    </lineage>
</organism>
<dbReference type="AlphaFoldDB" id="A0A9X7T929"/>
<dbReference type="Proteomes" id="UP000464749">
    <property type="component" value="Plasmid unnamed1"/>
</dbReference>
<accession>A0A9X7T929</accession>
<gene>
    <name evidence="1" type="ORF">FEE39_09700</name>
</gene>